<feature type="region of interest" description="Disordered" evidence="1">
    <location>
        <begin position="77"/>
        <end position="150"/>
    </location>
</feature>
<name>A0AAE1D836_9GAST</name>
<dbReference type="AlphaFoldDB" id="A0AAE1D836"/>
<proteinExistence type="predicted"/>
<keyword evidence="3" id="KW-1185">Reference proteome</keyword>
<protein>
    <submittedName>
        <fullName evidence="2">Uncharacterized protein</fullName>
    </submittedName>
</protein>
<accession>A0AAE1D836</accession>
<evidence type="ECO:0000256" key="1">
    <source>
        <dbReference type="SAM" id="MobiDB-lite"/>
    </source>
</evidence>
<organism evidence="2 3">
    <name type="scientific">Elysia crispata</name>
    <name type="common">lettuce slug</name>
    <dbReference type="NCBI Taxonomy" id="231223"/>
    <lineage>
        <taxon>Eukaryota</taxon>
        <taxon>Metazoa</taxon>
        <taxon>Spiralia</taxon>
        <taxon>Lophotrochozoa</taxon>
        <taxon>Mollusca</taxon>
        <taxon>Gastropoda</taxon>
        <taxon>Heterobranchia</taxon>
        <taxon>Euthyneura</taxon>
        <taxon>Panpulmonata</taxon>
        <taxon>Sacoglossa</taxon>
        <taxon>Placobranchoidea</taxon>
        <taxon>Plakobranchidae</taxon>
        <taxon>Elysia</taxon>
    </lineage>
</organism>
<comment type="caution">
    <text evidence="2">The sequence shown here is derived from an EMBL/GenBank/DDBJ whole genome shotgun (WGS) entry which is preliminary data.</text>
</comment>
<feature type="region of interest" description="Disordered" evidence="1">
    <location>
        <begin position="28"/>
        <end position="49"/>
    </location>
</feature>
<sequence length="150" mass="15937">MGPKGLRPFESPRERVPSLLRRATLLKQPEGKETLRPFGKGRGKSPPLRVWGGRFPLGDFIGGATISDVSEDTIAKAPRNPRFSRGPRFASGGIPRFGQTGIIEGGQGFPSPSTKGKETFAPLAKVSKSPPLRVGAGSRFPSGIIPPLVP</sequence>
<gene>
    <name evidence="2" type="ORF">RRG08_015254</name>
</gene>
<dbReference type="EMBL" id="JAWDGP010005039">
    <property type="protein sequence ID" value="KAK3760215.1"/>
    <property type="molecule type" value="Genomic_DNA"/>
</dbReference>
<evidence type="ECO:0000313" key="3">
    <source>
        <dbReference type="Proteomes" id="UP001283361"/>
    </source>
</evidence>
<reference evidence="2" key="1">
    <citation type="journal article" date="2023" name="G3 (Bethesda)">
        <title>A reference genome for the long-term kleptoplast-retaining sea slug Elysia crispata morphotype clarki.</title>
        <authorList>
            <person name="Eastman K.E."/>
            <person name="Pendleton A.L."/>
            <person name="Shaikh M.A."/>
            <person name="Suttiyut T."/>
            <person name="Ogas R."/>
            <person name="Tomko P."/>
            <person name="Gavelis G."/>
            <person name="Widhalm J.R."/>
            <person name="Wisecaver J.H."/>
        </authorList>
    </citation>
    <scope>NUCLEOTIDE SEQUENCE</scope>
    <source>
        <strain evidence="2">ECLA1</strain>
    </source>
</reference>
<dbReference type="Proteomes" id="UP001283361">
    <property type="component" value="Unassembled WGS sequence"/>
</dbReference>
<evidence type="ECO:0000313" key="2">
    <source>
        <dbReference type="EMBL" id="KAK3760215.1"/>
    </source>
</evidence>